<dbReference type="PANTHER" id="PTHR36383:SF1">
    <property type="entry name" value="PROTEIN, PUTATIVE-RELATED"/>
    <property type="match status" value="1"/>
</dbReference>
<feature type="transmembrane region" description="Helical" evidence="3">
    <location>
        <begin position="280"/>
        <end position="302"/>
    </location>
</feature>
<reference evidence="4 5" key="1">
    <citation type="journal article" date="2020" name="Nat. Food">
        <title>A phased Vanilla planifolia genome enables genetic improvement of flavour and production.</title>
        <authorList>
            <person name="Hasing T."/>
            <person name="Tang H."/>
            <person name="Brym M."/>
            <person name="Khazi F."/>
            <person name="Huang T."/>
            <person name="Chambers A.H."/>
        </authorList>
    </citation>
    <scope>NUCLEOTIDE SEQUENCE [LARGE SCALE GENOMIC DNA]</scope>
    <source>
        <tissue evidence="4">Leaf</tissue>
    </source>
</reference>
<keyword evidence="3" id="KW-0472">Membrane</keyword>
<feature type="region of interest" description="Disordered" evidence="2">
    <location>
        <begin position="39"/>
        <end position="72"/>
    </location>
</feature>
<evidence type="ECO:0000313" key="4">
    <source>
        <dbReference type="EMBL" id="KAG0454288.1"/>
    </source>
</evidence>
<feature type="compositionally biased region" description="Polar residues" evidence="2">
    <location>
        <begin position="55"/>
        <end position="66"/>
    </location>
</feature>
<accession>A0A835PKF1</accession>
<keyword evidence="3" id="KW-1133">Transmembrane helix</keyword>
<evidence type="ECO:0000256" key="2">
    <source>
        <dbReference type="SAM" id="MobiDB-lite"/>
    </source>
</evidence>
<protein>
    <submittedName>
        <fullName evidence="4">Uncharacterized protein</fullName>
    </submittedName>
</protein>
<dbReference type="AlphaFoldDB" id="A0A835PKF1"/>
<keyword evidence="3" id="KW-0812">Transmembrane</keyword>
<gene>
    <name evidence="4" type="ORF">HPP92_025592</name>
</gene>
<dbReference type="EMBL" id="JADCNM010000014">
    <property type="protein sequence ID" value="KAG0454288.1"/>
    <property type="molecule type" value="Genomic_DNA"/>
</dbReference>
<evidence type="ECO:0000256" key="1">
    <source>
        <dbReference type="SAM" id="Coils"/>
    </source>
</evidence>
<dbReference type="Proteomes" id="UP000639772">
    <property type="component" value="Unassembled WGS sequence"/>
</dbReference>
<feature type="coiled-coil region" evidence="1">
    <location>
        <begin position="102"/>
        <end position="167"/>
    </location>
</feature>
<sequence length="314" mass="34698">MTDFLLEAVVRLGRGANRVLTMHLSSVLHLRPFPGRIPIISRQSQRPRPVGSSKPYGSQVRSSGETSGPLPRGVSEAAAELLGDRVEELLKREENRPLLEGLEEASLRVERARATLADIESREAESAQLLLRLQDRQSEIEESQKELREARAIVEEAERSLSISMDEESSVFTKEAEAERWESIKAAGVSSIAGTLAGLPISLYHATSFPELSLHTAITFLLSALFGVTFRYTIRRDIDNFQLKTGTSAAFGLAKGLPGLEPRMLQDLNMESFVPHLIDGAISVSESIFIFLAAAIALDFCFKMRFLSPFPMKN</sequence>
<comment type="caution">
    <text evidence="4">The sequence shown here is derived from an EMBL/GenBank/DDBJ whole genome shotgun (WGS) entry which is preliminary data.</text>
</comment>
<dbReference type="PANTHER" id="PTHR36383">
    <property type="entry name" value="OS09G0529350 PROTEIN"/>
    <property type="match status" value="1"/>
</dbReference>
<feature type="transmembrane region" description="Helical" evidence="3">
    <location>
        <begin position="212"/>
        <end position="234"/>
    </location>
</feature>
<organism evidence="4 5">
    <name type="scientific">Vanilla planifolia</name>
    <name type="common">Vanilla</name>
    <dbReference type="NCBI Taxonomy" id="51239"/>
    <lineage>
        <taxon>Eukaryota</taxon>
        <taxon>Viridiplantae</taxon>
        <taxon>Streptophyta</taxon>
        <taxon>Embryophyta</taxon>
        <taxon>Tracheophyta</taxon>
        <taxon>Spermatophyta</taxon>
        <taxon>Magnoliopsida</taxon>
        <taxon>Liliopsida</taxon>
        <taxon>Asparagales</taxon>
        <taxon>Orchidaceae</taxon>
        <taxon>Vanilloideae</taxon>
        <taxon>Vanilleae</taxon>
        <taxon>Vanilla</taxon>
    </lineage>
</organism>
<keyword evidence="1" id="KW-0175">Coiled coil</keyword>
<dbReference type="OrthoDB" id="198474at2759"/>
<evidence type="ECO:0000256" key="3">
    <source>
        <dbReference type="SAM" id="Phobius"/>
    </source>
</evidence>
<evidence type="ECO:0000313" key="5">
    <source>
        <dbReference type="Proteomes" id="UP000639772"/>
    </source>
</evidence>
<name>A0A835PKF1_VANPL</name>
<proteinExistence type="predicted"/>